<dbReference type="HOGENOM" id="CLU_501433_0_0_12"/>
<dbReference type="EMBL" id="CP002116">
    <property type="protein sequence ID" value="ADK81760.1"/>
    <property type="molecule type" value="Genomic_DNA"/>
</dbReference>
<feature type="chain" id="PRO_5003150717" description="Lipoprotein" evidence="1">
    <location>
        <begin position="23"/>
        <end position="543"/>
    </location>
</feature>
<dbReference type="eggNOG" id="ENOG502ZNTH">
    <property type="taxonomic scope" value="Bacteria"/>
</dbReference>
<keyword evidence="3" id="KW-1185">Reference proteome</keyword>
<protein>
    <recommendedName>
        <fullName evidence="4">Lipoprotein</fullName>
    </recommendedName>
</protein>
<evidence type="ECO:0000256" key="1">
    <source>
        <dbReference type="SAM" id="SignalP"/>
    </source>
</evidence>
<dbReference type="RefSeq" id="WP_013255221.1">
    <property type="nucleotide sequence ID" value="NC_014364.1"/>
</dbReference>
<dbReference type="KEGG" id="ssm:Spirs_2651"/>
<name>E1R4L9_SEDSS</name>
<proteinExistence type="predicted"/>
<dbReference type="Proteomes" id="UP000002318">
    <property type="component" value="Chromosome"/>
</dbReference>
<keyword evidence="1" id="KW-0732">Signal</keyword>
<reference evidence="2 3" key="1">
    <citation type="journal article" date="2010" name="Stand. Genomic Sci.">
        <title>Complete genome sequence of Spirochaeta smaragdinae type strain (SEBR 4228).</title>
        <authorList>
            <person name="Mavromatis K."/>
            <person name="Yasawong M."/>
            <person name="Chertkov O."/>
            <person name="Lapidus A."/>
            <person name="Lucas S."/>
            <person name="Nolan M."/>
            <person name="Del Rio T.G."/>
            <person name="Tice H."/>
            <person name="Cheng J.F."/>
            <person name="Pitluck S."/>
            <person name="Liolios K."/>
            <person name="Ivanova N."/>
            <person name="Tapia R."/>
            <person name="Han C."/>
            <person name="Bruce D."/>
            <person name="Goodwin L."/>
            <person name="Pati A."/>
            <person name="Chen A."/>
            <person name="Palaniappan K."/>
            <person name="Land M."/>
            <person name="Hauser L."/>
            <person name="Chang Y.J."/>
            <person name="Jeffries C.D."/>
            <person name="Detter J.C."/>
            <person name="Rohde M."/>
            <person name="Brambilla E."/>
            <person name="Spring S."/>
            <person name="Goker M."/>
            <person name="Sikorski J."/>
            <person name="Woyke T."/>
            <person name="Bristow J."/>
            <person name="Eisen J.A."/>
            <person name="Markowitz V."/>
            <person name="Hugenholtz P."/>
            <person name="Klenk H.P."/>
            <person name="Kyrpides N.C."/>
        </authorList>
    </citation>
    <scope>NUCLEOTIDE SEQUENCE [LARGE SCALE GENOMIC DNA]</scope>
    <source>
        <strain evidence="3">DSM 11293 / JCM 15392 / SEBR 4228</strain>
    </source>
</reference>
<organism evidence="2 3">
    <name type="scientific">Sediminispirochaeta smaragdinae (strain DSM 11293 / JCM 15392 / SEBR 4228)</name>
    <name type="common">Spirochaeta smaragdinae</name>
    <dbReference type="NCBI Taxonomy" id="573413"/>
    <lineage>
        <taxon>Bacteria</taxon>
        <taxon>Pseudomonadati</taxon>
        <taxon>Spirochaetota</taxon>
        <taxon>Spirochaetia</taxon>
        <taxon>Spirochaetales</taxon>
        <taxon>Spirochaetaceae</taxon>
        <taxon>Sediminispirochaeta</taxon>
    </lineage>
</organism>
<dbReference type="AlphaFoldDB" id="E1R4L9"/>
<dbReference type="PROSITE" id="PS51257">
    <property type="entry name" value="PROKAR_LIPOPROTEIN"/>
    <property type="match status" value="1"/>
</dbReference>
<evidence type="ECO:0000313" key="3">
    <source>
        <dbReference type="Proteomes" id="UP000002318"/>
    </source>
</evidence>
<accession>E1R4L9</accession>
<evidence type="ECO:0000313" key="2">
    <source>
        <dbReference type="EMBL" id="ADK81760.1"/>
    </source>
</evidence>
<sequence>MKKFFYSGLAVLALFLSGCASTPTIETMVPRGTALYMQIPNGDALMTDLDKFMKPLGFDAYIGGIPIKDFLSTMLIVKGVPFTMEELNFSQPVGVALISDDITADPDTFMLFIPLADVVDVNSLAEKLSSDDDHWMFYKGYLVLFSKTELMEDFPPKEHADLSTLRDYPDSSIQAYVDFDGLIDSLGLDAKELSDQMAASNNGEMAWAGTLVEKYLALLHDIDFVSAALSADENGMVLNSDLSLEGKTGSLLRSLKPMNDVAEFEAPYLPDAMISGVIGLDPRDSNAMMEAFYGFFLDDKDGTSEDSKALKTMMDDYRALNRLATGYAAFSFSMGLPAGSEIEDIHFSLGIAAGASDPEAYIERSKTSVRNELTGLLLKKMFGNSFPLGIKQEMEEGTTPAGRPYLKLVTSYSGIDALGAEGAELERFSDLYTLYMCAGDHMVYSYMGKGGPAMLDAFVEMPHHRFEPSQGSQSVNFPHLFWTADISKLFALVPASEMQIAFPDGITMGGSVGSKKERLISSLVFPMESFMAIMKIGDMTEAQ</sequence>
<dbReference type="OrthoDB" id="9816772at2"/>
<evidence type="ECO:0008006" key="4">
    <source>
        <dbReference type="Google" id="ProtNLM"/>
    </source>
</evidence>
<gene>
    <name evidence="2" type="ordered locus">Spirs_2651</name>
</gene>
<feature type="signal peptide" evidence="1">
    <location>
        <begin position="1"/>
        <end position="22"/>
    </location>
</feature>